<keyword evidence="3" id="KW-1185">Reference proteome</keyword>
<sequence>MTKISFELWGLDLLEPMGFILNMVMCLICVILYMRLRNQQSSDFTRYWINFFWLFAVSTFFGGFSHLLFNYLGMLGKIPGWLAAVLAISSIEMAVATQYPDRLITLKNAIRVKAVLALLLLSVDLQFTWVMIHTAIGLLIILGAASIHLIKMGESQFSFFLYGIAAMILTLPFRLGQIDPHLWFNRDDVSHLLMMLTLVLFYKGVKYTELTLRPAI</sequence>
<dbReference type="Pfam" id="PF22285">
    <property type="entry name" value="DUF6962"/>
    <property type="match status" value="1"/>
</dbReference>
<accession>A0ABY6CSK5</accession>
<feature type="transmembrane region" description="Helical" evidence="1">
    <location>
        <begin position="189"/>
        <end position="205"/>
    </location>
</feature>
<dbReference type="InterPro" id="IPR054235">
    <property type="entry name" value="DUF6962"/>
</dbReference>
<dbReference type="RefSeq" id="WP_262310748.1">
    <property type="nucleotide sequence ID" value="NZ_CP106679.1"/>
</dbReference>
<protein>
    <submittedName>
        <fullName evidence="2">Uncharacterized protein</fullName>
    </submittedName>
</protein>
<reference evidence="2" key="1">
    <citation type="submission" date="2022-09" db="EMBL/GenBank/DDBJ databases">
        <title>Comparative genomics and taxonomic characterization of three novel marine species of genus Reichenbachiella exhibiting antioxidant and polysaccharide degradation activities.</title>
        <authorList>
            <person name="Muhammad N."/>
            <person name="Lee Y.-J."/>
            <person name="Ko J."/>
            <person name="Kim S.-G."/>
        </authorList>
    </citation>
    <scope>NUCLEOTIDE SEQUENCE</scope>
    <source>
        <strain evidence="2">BKB1-1</strain>
    </source>
</reference>
<feature type="transmembrane region" description="Helical" evidence="1">
    <location>
        <begin position="157"/>
        <end position="177"/>
    </location>
</feature>
<evidence type="ECO:0000313" key="2">
    <source>
        <dbReference type="EMBL" id="UXP33319.1"/>
    </source>
</evidence>
<feature type="transmembrane region" description="Helical" evidence="1">
    <location>
        <begin position="131"/>
        <end position="150"/>
    </location>
</feature>
<evidence type="ECO:0000313" key="3">
    <source>
        <dbReference type="Proteomes" id="UP001065174"/>
    </source>
</evidence>
<keyword evidence="1" id="KW-0812">Transmembrane</keyword>
<feature type="transmembrane region" description="Helical" evidence="1">
    <location>
        <begin position="48"/>
        <end position="72"/>
    </location>
</feature>
<organism evidence="2 3">
    <name type="scientific">Reichenbachiella agarivorans</name>
    <dbReference type="NCBI Taxonomy" id="2979464"/>
    <lineage>
        <taxon>Bacteria</taxon>
        <taxon>Pseudomonadati</taxon>
        <taxon>Bacteroidota</taxon>
        <taxon>Cytophagia</taxon>
        <taxon>Cytophagales</taxon>
        <taxon>Reichenbachiellaceae</taxon>
        <taxon>Reichenbachiella</taxon>
    </lineage>
</organism>
<dbReference type="Proteomes" id="UP001065174">
    <property type="component" value="Chromosome"/>
</dbReference>
<keyword evidence="1" id="KW-0472">Membrane</keyword>
<evidence type="ECO:0000256" key="1">
    <source>
        <dbReference type="SAM" id="Phobius"/>
    </source>
</evidence>
<keyword evidence="1" id="KW-1133">Transmembrane helix</keyword>
<name>A0ABY6CSK5_9BACT</name>
<dbReference type="EMBL" id="CP106679">
    <property type="protein sequence ID" value="UXP33319.1"/>
    <property type="molecule type" value="Genomic_DNA"/>
</dbReference>
<proteinExistence type="predicted"/>
<feature type="transmembrane region" description="Helical" evidence="1">
    <location>
        <begin position="17"/>
        <end position="36"/>
    </location>
</feature>
<gene>
    <name evidence="2" type="ORF">N6H18_05060</name>
</gene>